<organism evidence="1 2">
    <name type="scientific">Steinernema hermaphroditum</name>
    <dbReference type="NCBI Taxonomy" id="289476"/>
    <lineage>
        <taxon>Eukaryota</taxon>
        <taxon>Metazoa</taxon>
        <taxon>Ecdysozoa</taxon>
        <taxon>Nematoda</taxon>
        <taxon>Chromadorea</taxon>
        <taxon>Rhabditida</taxon>
        <taxon>Tylenchina</taxon>
        <taxon>Panagrolaimomorpha</taxon>
        <taxon>Strongyloidoidea</taxon>
        <taxon>Steinernematidae</taxon>
        <taxon>Steinernema</taxon>
    </lineage>
</organism>
<name>A0AA39H786_9BILA</name>
<evidence type="ECO:0000313" key="2">
    <source>
        <dbReference type="Proteomes" id="UP001175271"/>
    </source>
</evidence>
<keyword evidence="2" id="KW-1185">Reference proteome</keyword>
<dbReference type="EMBL" id="JAUCMV010000004">
    <property type="protein sequence ID" value="KAK0400540.1"/>
    <property type="molecule type" value="Genomic_DNA"/>
</dbReference>
<evidence type="ECO:0000313" key="1">
    <source>
        <dbReference type="EMBL" id="KAK0400540.1"/>
    </source>
</evidence>
<reference evidence="1" key="1">
    <citation type="submission" date="2023-06" db="EMBL/GenBank/DDBJ databases">
        <title>Genomic analysis of the entomopathogenic nematode Steinernema hermaphroditum.</title>
        <authorList>
            <person name="Schwarz E.M."/>
            <person name="Heppert J.K."/>
            <person name="Baniya A."/>
            <person name="Schwartz H.T."/>
            <person name="Tan C.-H."/>
            <person name="Antoshechkin I."/>
            <person name="Sternberg P.W."/>
            <person name="Goodrich-Blair H."/>
            <person name="Dillman A.R."/>
        </authorList>
    </citation>
    <scope>NUCLEOTIDE SEQUENCE</scope>
    <source>
        <strain evidence="1">PS9179</strain>
        <tissue evidence="1">Whole animal</tissue>
    </source>
</reference>
<comment type="caution">
    <text evidence="1">The sequence shown here is derived from an EMBL/GenBank/DDBJ whole genome shotgun (WGS) entry which is preliminary data.</text>
</comment>
<proteinExistence type="predicted"/>
<dbReference type="AlphaFoldDB" id="A0AA39H786"/>
<sequence>MHFVVGICLVLLPFLVAYLIYYVIDLVYLMCVESCAKKGDTKAPAELSFSNPNFKKDACDEDSKANHSNGRSRLLKKWTLYYCDSEPKSTFRVAIYEVFAVSAYVISDFIQQALEPY</sequence>
<protein>
    <submittedName>
        <fullName evidence="1">Uncharacterized protein</fullName>
    </submittedName>
</protein>
<accession>A0AA39H786</accession>
<gene>
    <name evidence="1" type="ORF">QR680_015305</name>
</gene>
<dbReference type="Proteomes" id="UP001175271">
    <property type="component" value="Unassembled WGS sequence"/>
</dbReference>